<dbReference type="Proteomes" id="UP000266693">
    <property type="component" value="Unassembled WGS sequence"/>
</dbReference>
<dbReference type="AlphaFoldDB" id="A0A396RPX0"/>
<name>A0A396RPX0_9SPHN</name>
<gene>
    <name evidence="2" type="ORF">D1610_07970</name>
</gene>
<dbReference type="InterPro" id="IPR012336">
    <property type="entry name" value="Thioredoxin-like_fold"/>
</dbReference>
<dbReference type="Gene3D" id="1.10.40.110">
    <property type="match status" value="1"/>
</dbReference>
<dbReference type="SUPFAM" id="SSF52833">
    <property type="entry name" value="Thioredoxin-like"/>
    <property type="match status" value="1"/>
</dbReference>
<evidence type="ECO:0000259" key="1">
    <source>
        <dbReference type="Pfam" id="PF13462"/>
    </source>
</evidence>
<dbReference type="InterPro" id="IPR036249">
    <property type="entry name" value="Thioredoxin-like_sf"/>
</dbReference>
<proteinExistence type="predicted"/>
<dbReference type="EMBL" id="QWLV01000002">
    <property type="protein sequence ID" value="RHW18580.1"/>
    <property type="molecule type" value="Genomic_DNA"/>
</dbReference>
<dbReference type="OrthoDB" id="8478320at2"/>
<dbReference type="Gene3D" id="3.40.30.10">
    <property type="entry name" value="Glutaredoxin"/>
    <property type="match status" value="1"/>
</dbReference>
<organism evidence="2 3">
    <name type="scientific">Sphingomonas gilva</name>
    <dbReference type="NCBI Taxonomy" id="2305907"/>
    <lineage>
        <taxon>Bacteria</taxon>
        <taxon>Pseudomonadati</taxon>
        <taxon>Pseudomonadota</taxon>
        <taxon>Alphaproteobacteria</taxon>
        <taxon>Sphingomonadales</taxon>
        <taxon>Sphingomonadaceae</taxon>
        <taxon>Sphingomonas</taxon>
    </lineage>
</organism>
<comment type="caution">
    <text evidence="2">The sequence shown here is derived from an EMBL/GenBank/DDBJ whole genome shotgun (WGS) entry which is preliminary data.</text>
</comment>
<evidence type="ECO:0000313" key="3">
    <source>
        <dbReference type="Proteomes" id="UP000266693"/>
    </source>
</evidence>
<keyword evidence="3" id="KW-1185">Reference proteome</keyword>
<feature type="domain" description="Thioredoxin-like fold" evidence="1">
    <location>
        <begin position="39"/>
        <end position="225"/>
    </location>
</feature>
<sequence>MIAGCGDGAGNGTTAAPVANVAAPAGTNWVETVNVSPEGGYVMGNPNAPIKLVEFGSRTCHVCAAFEEEGVAPLKEKYISTGKLSYEFRDFLRNPIDIAGALIASCNGTAPFFPLTEQMMKGQEEILAKAQTLDQAASQRIAVLPPAQQFTAYAEAVGLIDWAKQRGVAEPKLRQCLADTAKADALVAATTKASEEFEIQGTPTFLINGRKVDGTSWAQIEPQLKAAGG</sequence>
<reference evidence="2 3" key="1">
    <citation type="submission" date="2018-08" db="EMBL/GenBank/DDBJ databases">
        <title>The multiple taxonomic identification of Sphingomonas gilva.</title>
        <authorList>
            <person name="Zhu D."/>
            <person name="Zheng S."/>
        </authorList>
    </citation>
    <scope>NUCLEOTIDE SEQUENCE [LARGE SCALE GENOMIC DNA]</scope>
    <source>
        <strain evidence="2 3">ZDH117</strain>
    </source>
</reference>
<accession>A0A396RPX0</accession>
<dbReference type="Pfam" id="PF13462">
    <property type="entry name" value="Thioredoxin_4"/>
    <property type="match status" value="1"/>
</dbReference>
<evidence type="ECO:0000313" key="2">
    <source>
        <dbReference type="EMBL" id="RHW18580.1"/>
    </source>
</evidence>
<protein>
    <submittedName>
        <fullName evidence="2">DsbA family protein</fullName>
    </submittedName>
</protein>